<dbReference type="STRING" id="1280837.A0A316V4H3"/>
<evidence type="ECO:0000256" key="6">
    <source>
        <dbReference type="ARBA" id="ARBA00023002"/>
    </source>
</evidence>
<dbReference type="Gene3D" id="3.40.605.10">
    <property type="entry name" value="Aldehyde Dehydrogenase, Chain A, domain 1"/>
    <property type="match status" value="1"/>
</dbReference>
<gene>
    <name evidence="13" type="ORF">FA14DRAFT_74240</name>
</gene>
<comment type="catalytic activity">
    <reaction evidence="7">
        <text>L-glutamate 5-semialdehyde + phosphate + NADP(+) = L-glutamyl 5-phosphate + NADPH + H(+)</text>
        <dbReference type="Rhea" id="RHEA:19541"/>
        <dbReference type="ChEBI" id="CHEBI:15378"/>
        <dbReference type="ChEBI" id="CHEBI:43474"/>
        <dbReference type="ChEBI" id="CHEBI:57783"/>
        <dbReference type="ChEBI" id="CHEBI:58066"/>
        <dbReference type="ChEBI" id="CHEBI:58274"/>
        <dbReference type="ChEBI" id="CHEBI:58349"/>
        <dbReference type="EC" id="1.2.1.41"/>
    </reaction>
</comment>
<keyword evidence="4" id="KW-0641">Proline biosynthesis</keyword>
<organism evidence="13 14">
    <name type="scientific">Meira miltonrushii</name>
    <dbReference type="NCBI Taxonomy" id="1280837"/>
    <lineage>
        <taxon>Eukaryota</taxon>
        <taxon>Fungi</taxon>
        <taxon>Dikarya</taxon>
        <taxon>Basidiomycota</taxon>
        <taxon>Ustilaginomycotina</taxon>
        <taxon>Exobasidiomycetes</taxon>
        <taxon>Exobasidiales</taxon>
        <taxon>Brachybasidiaceae</taxon>
        <taxon>Meira</taxon>
    </lineage>
</organism>
<keyword evidence="5" id="KW-0521">NADP</keyword>
<dbReference type="SUPFAM" id="SSF53720">
    <property type="entry name" value="ALDH-like"/>
    <property type="match status" value="1"/>
</dbReference>
<keyword evidence="14" id="KW-1185">Reference proteome</keyword>
<dbReference type="EC" id="1.2.1.41" evidence="2"/>
<evidence type="ECO:0000256" key="5">
    <source>
        <dbReference type="ARBA" id="ARBA00022857"/>
    </source>
</evidence>
<evidence type="ECO:0000256" key="3">
    <source>
        <dbReference type="ARBA" id="ARBA00022605"/>
    </source>
</evidence>
<keyword evidence="3" id="KW-0028">Amino-acid biosynthesis</keyword>
<dbReference type="Proteomes" id="UP000245771">
    <property type="component" value="Unassembled WGS sequence"/>
</dbReference>
<dbReference type="EMBL" id="KZ819605">
    <property type="protein sequence ID" value="PWN32459.1"/>
    <property type="molecule type" value="Genomic_DNA"/>
</dbReference>
<dbReference type="InterPro" id="IPR016162">
    <property type="entry name" value="Ald_DH_N"/>
</dbReference>
<dbReference type="InterPro" id="IPR000965">
    <property type="entry name" value="GPR_dom"/>
</dbReference>
<evidence type="ECO:0000256" key="9">
    <source>
        <dbReference type="ARBA" id="ARBA00060997"/>
    </source>
</evidence>
<proteinExistence type="inferred from homology"/>
<dbReference type="OrthoDB" id="1934954at2759"/>
<dbReference type="Pfam" id="PF00171">
    <property type="entry name" value="Aldedh"/>
    <property type="match status" value="1"/>
</dbReference>
<sequence length="484" mass="52244">MANINASSSTSSQAEQIAQRAKKAFNVASRNVASGAKGDETRKAVLFRLKSLLEEAHTEVQKANALDVEKAKQAGLSPSLVSRLDLFSKPGKWQGMLDGISQVANLPNPLEQCTYAKRLAKPQSSEGEALDLYRITCPIGVLLCIFEARPEVIINIACLSIKSGNAAILKGGKESHQSAAVLSKILRRALEESQELPSDLIQTVETREDVNSLLRLDEYIDLIIPRGSNELVRNIQRSASIPVMGHADGLCSAYVHSDAEARSTIANLIDAKIDYPAACNAVETILVHKSHLTSQGLLTTVARALLEANVTIHLDEDCYKALDDNIRSSGNVKQAQTSDFDTEFLSLDVAIKSVDSLDDAIAHINEHGSHHTDVIFTAPTSSNNPSHNEAAATFVRSIDSANVYVNASTRFADGFRYGFGTEVGISTGKMHARGPVGLEGLVTYKYVLQGYAGRQVCADFSAAPDSAQGRSFAHEEIKKQYPPL</sequence>
<accession>A0A316V4H3</accession>
<dbReference type="FunCoup" id="A0A316V4H3">
    <property type="interactions" value="239"/>
</dbReference>
<dbReference type="FunFam" id="3.40.309.10:FF:000006">
    <property type="entry name" value="Gamma-glutamyl phosphate reductase"/>
    <property type="match status" value="1"/>
</dbReference>
<dbReference type="InterPro" id="IPR015590">
    <property type="entry name" value="Aldehyde_DH_dom"/>
</dbReference>
<comment type="pathway">
    <text evidence="1">Amino-acid biosynthesis; L-proline biosynthesis; L-glutamate 5-semialdehyde from L-glutamate: step 2/2.</text>
</comment>
<dbReference type="CDD" id="cd07079">
    <property type="entry name" value="ALDH_F18-19_ProA-GPR"/>
    <property type="match status" value="1"/>
</dbReference>
<dbReference type="InterPro" id="IPR020593">
    <property type="entry name" value="G-glutamylP_reductase_CS"/>
</dbReference>
<evidence type="ECO:0000259" key="12">
    <source>
        <dbReference type="Pfam" id="PF00171"/>
    </source>
</evidence>
<evidence type="ECO:0000256" key="11">
    <source>
        <dbReference type="ARBA" id="ARBA00077451"/>
    </source>
</evidence>
<dbReference type="Gene3D" id="3.40.309.10">
    <property type="entry name" value="Aldehyde Dehydrogenase, Chain A, domain 2"/>
    <property type="match status" value="1"/>
</dbReference>
<evidence type="ECO:0000256" key="7">
    <source>
        <dbReference type="ARBA" id="ARBA00049024"/>
    </source>
</evidence>
<reference evidence="13 14" key="1">
    <citation type="journal article" date="2018" name="Mol. Biol. Evol.">
        <title>Broad Genomic Sampling Reveals a Smut Pathogenic Ancestry of the Fungal Clade Ustilaginomycotina.</title>
        <authorList>
            <person name="Kijpornyongpan T."/>
            <person name="Mondo S.J."/>
            <person name="Barry K."/>
            <person name="Sandor L."/>
            <person name="Lee J."/>
            <person name="Lipzen A."/>
            <person name="Pangilinan J."/>
            <person name="LaButti K."/>
            <person name="Hainaut M."/>
            <person name="Henrissat B."/>
            <person name="Grigoriev I.V."/>
            <person name="Spatafora J.W."/>
            <person name="Aime M.C."/>
        </authorList>
    </citation>
    <scope>NUCLEOTIDE SEQUENCE [LARGE SCALE GENOMIC DNA]</scope>
    <source>
        <strain evidence="13 14">MCA 3882</strain>
    </source>
</reference>
<evidence type="ECO:0000256" key="4">
    <source>
        <dbReference type="ARBA" id="ARBA00022650"/>
    </source>
</evidence>
<dbReference type="PROSITE" id="PS01223">
    <property type="entry name" value="PROA"/>
    <property type="match status" value="1"/>
</dbReference>
<feature type="domain" description="Aldehyde dehydrogenase" evidence="12">
    <location>
        <begin position="6"/>
        <end position="293"/>
    </location>
</feature>
<comment type="similarity">
    <text evidence="9">Belongs to the gamma-glutamyl phosphate reductase family.</text>
</comment>
<evidence type="ECO:0000313" key="13">
    <source>
        <dbReference type="EMBL" id="PWN32459.1"/>
    </source>
</evidence>
<dbReference type="AlphaFoldDB" id="A0A316V4H3"/>
<keyword evidence="6" id="KW-0560">Oxidoreductase</keyword>
<evidence type="ECO:0000313" key="14">
    <source>
        <dbReference type="Proteomes" id="UP000245771"/>
    </source>
</evidence>
<dbReference type="InterPro" id="IPR016161">
    <property type="entry name" value="Ald_DH/histidinol_DH"/>
</dbReference>
<dbReference type="GeneID" id="37024585"/>
<dbReference type="GO" id="GO:0004350">
    <property type="term" value="F:glutamate-5-semialdehyde dehydrogenase activity"/>
    <property type="evidence" value="ECO:0007669"/>
    <property type="project" value="UniProtKB-EC"/>
</dbReference>
<dbReference type="GO" id="GO:0055129">
    <property type="term" value="P:L-proline biosynthetic process"/>
    <property type="evidence" value="ECO:0007669"/>
    <property type="project" value="UniProtKB-UniPathway"/>
</dbReference>
<dbReference type="PANTHER" id="PTHR11063">
    <property type="entry name" value="GLUTAMATE SEMIALDEHYDE DEHYDROGENASE"/>
    <property type="match status" value="1"/>
</dbReference>
<dbReference type="RefSeq" id="XP_025352761.1">
    <property type="nucleotide sequence ID" value="XM_025502804.1"/>
</dbReference>
<evidence type="ECO:0000256" key="10">
    <source>
        <dbReference type="ARBA" id="ARBA00075718"/>
    </source>
</evidence>
<evidence type="ECO:0000256" key="8">
    <source>
        <dbReference type="ARBA" id="ARBA00059423"/>
    </source>
</evidence>
<protein>
    <recommendedName>
        <fullName evidence="2">glutamate-5-semialdehyde dehydrogenase</fullName>
        <ecNumber evidence="2">1.2.1.41</ecNumber>
    </recommendedName>
    <alternativeName>
        <fullName evidence="11">Glutamate-5-semialdehyde dehydrogenase</fullName>
    </alternativeName>
    <alternativeName>
        <fullName evidence="10">Glutamyl-gamma-semialdehyde dehydrogenase</fullName>
    </alternativeName>
</protein>
<name>A0A316V4H3_9BASI</name>
<dbReference type="InterPro" id="IPR016163">
    <property type="entry name" value="Ald_DH_C"/>
</dbReference>
<evidence type="ECO:0000256" key="1">
    <source>
        <dbReference type="ARBA" id="ARBA00004985"/>
    </source>
</evidence>
<dbReference type="PANTHER" id="PTHR11063:SF8">
    <property type="entry name" value="DELTA-1-PYRROLINE-5-CARBOXYLATE SYNTHASE"/>
    <property type="match status" value="1"/>
</dbReference>
<dbReference type="HAMAP" id="MF_00412">
    <property type="entry name" value="ProA"/>
    <property type="match status" value="1"/>
</dbReference>
<dbReference type="UniPathway" id="UPA00098">
    <property type="reaction ID" value="UER00360"/>
</dbReference>
<dbReference type="NCBIfam" id="NF001221">
    <property type="entry name" value="PRK00197.1"/>
    <property type="match status" value="1"/>
</dbReference>
<dbReference type="InParanoid" id="A0A316V4H3"/>
<evidence type="ECO:0000256" key="2">
    <source>
        <dbReference type="ARBA" id="ARBA00013002"/>
    </source>
</evidence>
<dbReference type="NCBIfam" id="TIGR00407">
    <property type="entry name" value="proA"/>
    <property type="match status" value="1"/>
</dbReference>
<comment type="function">
    <text evidence="8">Catalyzes the NADPH dependent reduction of L-gamma-glutamyl 5-phosphate into L-glutamate 5-semialdehyde and phosphate. The product spontaneously undergoes cyclization to form 1-pyrroline-5-carboxylate.</text>
</comment>